<reference evidence="2 3" key="1">
    <citation type="journal article" date="2018" name="Science">
        <title>The opium poppy genome and morphinan production.</title>
        <authorList>
            <person name="Guo L."/>
            <person name="Winzer T."/>
            <person name="Yang X."/>
            <person name="Li Y."/>
            <person name="Ning Z."/>
            <person name="He Z."/>
            <person name="Teodor R."/>
            <person name="Lu Y."/>
            <person name="Bowser T.A."/>
            <person name="Graham I.A."/>
            <person name="Ye K."/>
        </authorList>
    </citation>
    <scope>NUCLEOTIDE SEQUENCE [LARGE SCALE GENOMIC DNA]</scope>
    <source>
        <strain evidence="3">cv. HN1</strain>
        <tissue evidence="2">Leaves</tissue>
    </source>
</reference>
<sequence length="81" mass="9539">MEKRCKYNKRQVYFGVYSLKVPGRGKNVTYNTKDRDEETSDVRGRKRGVSTDKEVKQAILCADNKIKYIESNFEEYATDEF</sequence>
<dbReference type="AlphaFoldDB" id="A0A4Y7K961"/>
<evidence type="ECO:0000256" key="1">
    <source>
        <dbReference type="SAM" id="MobiDB-lite"/>
    </source>
</evidence>
<accession>A0A4Y7K961</accession>
<evidence type="ECO:0000313" key="3">
    <source>
        <dbReference type="Proteomes" id="UP000316621"/>
    </source>
</evidence>
<keyword evidence="3" id="KW-1185">Reference proteome</keyword>
<proteinExistence type="predicted"/>
<feature type="compositionally biased region" description="Basic and acidic residues" evidence="1">
    <location>
        <begin position="32"/>
        <end position="48"/>
    </location>
</feature>
<gene>
    <name evidence="2" type="ORF">C5167_033015</name>
</gene>
<dbReference type="Proteomes" id="UP000316621">
    <property type="component" value="Chromosome 7"/>
</dbReference>
<organism evidence="2 3">
    <name type="scientific">Papaver somniferum</name>
    <name type="common">Opium poppy</name>
    <dbReference type="NCBI Taxonomy" id="3469"/>
    <lineage>
        <taxon>Eukaryota</taxon>
        <taxon>Viridiplantae</taxon>
        <taxon>Streptophyta</taxon>
        <taxon>Embryophyta</taxon>
        <taxon>Tracheophyta</taxon>
        <taxon>Spermatophyta</taxon>
        <taxon>Magnoliopsida</taxon>
        <taxon>Ranunculales</taxon>
        <taxon>Papaveraceae</taxon>
        <taxon>Papaveroideae</taxon>
        <taxon>Papaver</taxon>
    </lineage>
</organism>
<name>A0A4Y7K961_PAPSO</name>
<feature type="region of interest" description="Disordered" evidence="1">
    <location>
        <begin position="27"/>
        <end position="48"/>
    </location>
</feature>
<protein>
    <submittedName>
        <fullName evidence="2">Uncharacterized protein</fullName>
    </submittedName>
</protein>
<dbReference type="EMBL" id="CM010721">
    <property type="protein sequence ID" value="RZC69883.1"/>
    <property type="molecule type" value="Genomic_DNA"/>
</dbReference>
<evidence type="ECO:0000313" key="2">
    <source>
        <dbReference type="EMBL" id="RZC69883.1"/>
    </source>
</evidence>
<dbReference type="Gramene" id="RZC69883">
    <property type="protein sequence ID" value="RZC69883"/>
    <property type="gene ID" value="C5167_033015"/>
</dbReference>